<dbReference type="InterPro" id="IPR041657">
    <property type="entry name" value="HTH_17"/>
</dbReference>
<gene>
    <name evidence="2" type="ORF">NZD89_00415</name>
</gene>
<sequence>MNQYITIMEFAKLVNIGRSTAYEMTKQPGFPKIQIGRIIRIPTDQLTEWLEKQSLNK</sequence>
<dbReference type="InterPro" id="IPR010093">
    <property type="entry name" value="SinI_DNA-bd"/>
</dbReference>
<dbReference type="EMBL" id="CP104067">
    <property type="protein sequence ID" value="WAH42024.1"/>
    <property type="molecule type" value="Genomic_DNA"/>
</dbReference>
<protein>
    <submittedName>
        <fullName evidence="2">Helix-turn-helix domain-containing protein</fullName>
    </submittedName>
</protein>
<reference evidence="2" key="1">
    <citation type="submission" date="2022-08" db="EMBL/GenBank/DDBJ databases">
        <title>Alicyclobacillus fastidiosus DSM 17978, complete genome.</title>
        <authorList>
            <person name="Wang Q."/>
            <person name="Cai R."/>
            <person name="Wang Z."/>
        </authorList>
    </citation>
    <scope>NUCLEOTIDE SEQUENCE</scope>
    <source>
        <strain evidence="2">DSM 17978</strain>
    </source>
</reference>
<feature type="domain" description="Helix-turn-helix" evidence="1">
    <location>
        <begin position="4"/>
        <end position="54"/>
    </location>
</feature>
<proteinExistence type="predicted"/>
<keyword evidence="3" id="KW-1185">Reference proteome</keyword>
<name>A0ABY6ZGP5_9BACL</name>
<dbReference type="Pfam" id="PF12728">
    <property type="entry name" value="HTH_17"/>
    <property type="match status" value="1"/>
</dbReference>
<accession>A0ABY6ZGP5</accession>
<evidence type="ECO:0000259" key="1">
    <source>
        <dbReference type="Pfam" id="PF12728"/>
    </source>
</evidence>
<organism evidence="2 3">
    <name type="scientific">Alicyclobacillus fastidiosus</name>
    <dbReference type="NCBI Taxonomy" id="392011"/>
    <lineage>
        <taxon>Bacteria</taxon>
        <taxon>Bacillati</taxon>
        <taxon>Bacillota</taxon>
        <taxon>Bacilli</taxon>
        <taxon>Bacillales</taxon>
        <taxon>Alicyclobacillaceae</taxon>
        <taxon>Alicyclobacillus</taxon>
    </lineage>
</organism>
<evidence type="ECO:0000313" key="3">
    <source>
        <dbReference type="Proteomes" id="UP001164761"/>
    </source>
</evidence>
<dbReference type="NCBIfam" id="TIGR01764">
    <property type="entry name" value="excise"/>
    <property type="match status" value="1"/>
</dbReference>
<evidence type="ECO:0000313" key="2">
    <source>
        <dbReference type="EMBL" id="WAH42024.1"/>
    </source>
</evidence>
<dbReference type="RefSeq" id="WP_268005919.1">
    <property type="nucleotide sequence ID" value="NZ_BSUT01000001.1"/>
</dbReference>
<dbReference type="Proteomes" id="UP001164761">
    <property type="component" value="Chromosome"/>
</dbReference>